<feature type="region of interest" description="Disordered" evidence="1">
    <location>
        <begin position="21"/>
        <end position="57"/>
    </location>
</feature>
<feature type="compositionally biased region" description="Basic and acidic residues" evidence="1">
    <location>
        <begin position="31"/>
        <end position="41"/>
    </location>
</feature>
<organism evidence="2 3">
    <name type="scientific">Trapa incisa</name>
    <dbReference type="NCBI Taxonomy" id="236973"/>
    <lineage>
        <taxon>Eukaryota</taxon>
        <taxon>Viridiplantae</taxon>
        <taxon>Streptophyta</taxon>
        <taxon>Embryophyta</taxon>
        <taxon>Tracheophyta</taxon>
        <taxon>Spermatophyta</taxon>
        <taxon>Magnoliopsida</taxon>
        <taxon>eudicotyledons</taxon>
        <taxon>Gunneridae</taxon>
        <taxon>Pentapetalae</taxon>
        <taxon>rosids</taxon>
        <taxon>malvids</taxon>
        <taxon>Myrtales</taxon>
        <taxon>Lythraceae</taxon>
        <taxon>Trapa</taxon>
    </lineage>
</organism>
<dbReference type="AlphaFoldDB" id="A0AAN7JF74"/>
<proteinExistence type="predicted"/>
<keyword evidence="3" id="KW-1185">Reference proteome</keyword>
<gene>
    <name evidence="2" type="ORF">SAY87_032348</name>
</gene>
<comment type="caution">
    <text evidence="2">The sequence shown here is derived from an EMBL/GenBank/DDBJ whole genome shotgun (WGS) entry which is preliminary data.</text>
</comment>
<protein>
    <submittedName>
        <fullName evidence="2">Uncharacterized protein</fullName>
    </submittedName>
</protein>
<name>A0AAN7JF74_9MYRT</name>
<sequence>MQEEENRLPANCYRSRRVTVGLASRGPSGGDDGRVRREEIAQPHPKYQYDGADDNAGPFTTAADSLATFGVLHSELVAHSNAAPRSIRTIPETYRRHYRVGSRVDDVHLAAALSPSMKFIS</sequence>
<evidence type="ECO:0000256" key="1">
    <source>
        <dbReference type="SAM" id="MobiDB-lite"/>
    </source>
</evidence>
<evidence type="ECO:0000313" key="3">
    <source>
        <dbReference type="Proteomes" id="UP001345219"/>
    </source>
</evidence>
<accession>A0AAN7JF74</accession>
<dbReference type="Proteomes" id="UP001345219">
    <property type="component" value="Unassembled WGS sequence"/>
</dbReference>
<reference evidence="2 3" key="1">
    <citation type="journal article" date="2023" name="Hortic Res">
        <title>Pangenome of water caltrop reveals structural variations and asymmetric subgenome divergence after allopolyploidization.</title>
        <authorList>
            <person name="Zhang X."/>
            <person name="Chen Y."/>
            <person name="Wang L."/>
            <person name="Yuan Y."/>
            <person name="Fang M."/>
            <person name="Shi L."/>
            <person name="Lu R."/>
            <person name="Comes H.P."/>
            <person name="Ma Y."/>
            <person name="Chen Y."/>
            <person name="Huang G."/>
            <person name="Zhou Y."/>
            <person name="Zheng Z."/>
            <person name="Qiu Y."/>
        </authorList>
    </citation>
    <scope>NUCLEOTIDE SEQUENCE [LARGE SCALE GENOMIC DNA]</scope>
    <source>
        <tissue evidence="2">Roots</tissue>
    </source>
</reference>
<dbReference type="EMBL" id="JAXIOK010000243">
    <property type="protein sequence ID" value="KAK4740467.1"/>
    <property type="molecule type" value="Genomic_DNA"/>
</dbReference>
<evidence type="ECO:0000313" key="2">
    <source>
        <dbReference type="EMBL" id="KAK4740467.1"/>
    </source>
</evidence>